<dbReference type="CTD" id="57570"/>
<keyword evidence="5 11" id="KW-0949">S-adenosyl-L-methionine</keyword>
<organism evidence="14 15">
    <name type="scientific">Petromyzon marinus</name>
    <name type="common">Sea lamprey</name>
    <dbReference type="NCBI Taxonomy" id="7757"/>
    <lineage>
        <taxon>Eukaryota</taxon>
        <taxon>Metazoa</taxon>
        <taxon>Chordata</taxon>
        <taxon>Craniata</taxon>
        <taxon>Vertebrata</taxon>
        <taxon>Cyclostomata</taxon>
        <taxon>Hyperoartia</taxon>
        <taxon>Petromyzontiformes</taxon>
        <taxon>Petromyzontidae</taxon>
        <taxon>Petromyzon</taxon>
    </lineage>
</organism>
<protein>
    <recommendedName>
        <fullName evidence="11">tRNA (guanine(37)-N1)-methyltransferase</fullName>
        <ecNumber evidence="11">2.1.1.228</ecNumber>
    </recommendedName>
    <alternativeName>
        <fullName evidence="11">M1G-methyltransferase</fullName>
    </alternativeName>
    <alternativeName>
        <fullName evidence="11">tRNA [GM37] methyltransferase</fullName>
    </alternativeName>
    <alternativeName>
        <fullName evidence="11">tRNA methyltransferase 5 homolog</fullName>
    </alternativeName>
</protein>
<comment type="function">
    <text evidence="9">Involved in mitochondrial tRNA methylation. Specifically methylates the N1 position of guanosine-37 in various tRNAs. Methylation is not dependent on the nature of the nucleoside 5' of the target nucleoside. This is the first step in the biosynthesis of wybutosine (yW), a modified base adjacent to the anticodon of tRNAs and required for accurate decoding.</text>
</comment>
<dbReference type="AlphaFoldDB" id="A0AAJ7XD67"/>
<dbReference type="Gene3D" id="3.30.300.110">
    <property type="entry name" value="Met-10+ protein-like domains"/>
    <property type="match status" value="1"/>
</dbReference>
<feature type="binding site" evidence="11">
    <location>
        <position position="352"/>
    </location>
    <ligand>
        <name>S-adenosyl-L-methionine</name>
        <dbReference type="ChEBI" id="CHEBI:59789"/>
    </ligand>
</feature>
<dbReference type="HAMAP" id="MF_03152">
    <property type="entry name" value="TRM5"/>
    <property type="match status" value="1"/>
</dbReference>
<dbReference type="SUPFAM" id="SSF53335">
    <property type="entry name" value="S-adenosyl-L-methionine-dependent methyltransferases"/>
    <property type="match status" value="1"/>
</dbReference>
<name>A0AAJ7XD67_PETMA</name>
<comment type="subunit">
    <text evidence="11">Monomer.</text>
</comment>
<feature type="binding site" evidence="11">
    <location>
        <begin position="390"/>
        <end position="391"/>
    </location>
    <ligand>
        <name>S-adenosyl-L-methionine</name>
        <dbReference type="ChEBI" id="CHEBI:59789"/>
    </ligand>
</feature>
<dbReference type="GO" id="GO:0070901">
    <property type="term" value="P:mitochondrial tRNA methylation"/>
    <property type="evidence" value="ECO:0007669"/>
    <property type="project" value="TreeGrafter"/>
</dbReference>
<evidence type="ECO:0000313" key="15">
    <source>
        <dbReference type="RefSeq" id="XP_032830091.1"/>
    </source>
</evidence>
<comment type="function">
    <text evidence="11">Specifically methylates the N1 position of guanosine-37 in various cytoplasmic and mitochondrial tRNAs. Methylation is not dependent on the nature of the nucleoside 5' of the target nucleoside. This is the first step in the biosynthesis of wybutosine (yW), a modified base adjacent to the anticodon of tRNAs and required for accurate decoding.</text>
</comment>
<keyword evidence="6 11" id="KW-0819">tRNA processing</keyword>
<dbReference type="FunFam" id="3.30.300.110:FF:000001">
    <property type="entry name" value="tRNA (guanine(37)-N1)-methyltransferase"/>
    <property type="match status" value="1"/>
</dbReference>
<evidence type="ECO:0000256" key="6">
    <source>
        <dbReference type="ARBA" id="ARBA00022694"/>
    </source>
</evidence>
<evidence type="ECO:0000256" key="10">
    <source>
        <dbReference type="ARBA" id="ARBA00047783"/>
    </source>
</evidence>
<dbReference type="Proteomes" id="UP001318040">
    <property type="component" value="Chromosome 53"/>
</dbReference>
<comment type="similarity">
    <text evidence="1">Belongs to the class I-like SAM-binding methyltransferase superfamily. TRM5/TYW2 family.</text>
</comment>
<feature type="region of interest" description="Disordered" evidence="12">
    <location>
        <begin position="45"/>
        <end position="96"/>
    </location>
</feature>
<evidence type="ECO:0000256" key="7">
    <source>
        <dbReference type="ARBA" id="ARBA00023128"/>
    </source>
</evidence>
<dbReference type="PROSITE" id="PS51684">
    <property type="entry name" value="SAM_MT_TRM5_TYW2"/>
    <property type="match status" value="1"/>
</dbReference>
<dbReference type="InterPro" id="IPR056743">
    <property type="entry name" value="TRM5-TYW2-like_MTfase"/>
</dbReference>
<dbReference type="KEGG" id="pmrn:116953896"/>
<keyword evidence="14" id="KW-1185">Reference proteome</keyword>
<dbReference type="InterPro" id="IPR030382">
    <property type="entry name" value="MeTrfase_TRM5/TYW2"/>
</dbReference>
<keyword evidence="4 11" id="KW-0808">Transferase</keyword>
<dbReference type="InterPro" id="IPR029063">
    <property type="entry name" value="SAM-dependent_MTases_sf"/>
</dbReference>
<gene>
    <name evidence="11 15" type="primary">TRMT5</name>
    <name evidence="11" type="synonym">TRM5</name>
</gene>
<dbReference type="Pfam" id="PF25133">
    <property type="entry name" value="TYW2_N_2"/>
    <property type="match status" value="1"/>
</dbReference>
<dbReference type="PANTHER" id="PTHR23245:SF36">
    <property type="entry name" value="TRNA (GUANINE(37)-N1)-METHYLTRANSFERASE"/>
    <property type="match status" value="1"/>
</dbReference>
<dbReference type="InterPro" id="IPR025792">
    <property type="entry name" value="tRNA_Gua_MeTrfase_euk"/>
</dbReference>
<dbReference type="CDD" id="cd02440">
    <property type="entry name" value="AdoMet_MTases"/>
    <property type="match status" value="1"/>
</dbReference>
<keyword evidence="8 11" id="KW-0539">Nucleus</keyword>
<evidence type="ECO:0000256" key="8">
    <source>
        <dbReference type="ARBA" id="ARBA00023242"/>
    </source>
</evidence>
<evidence type="ECO:0000256" key="4">
    <source>
        <dbReference type="ARBA" id="ARBA00022679"/>
    </source>
</evidence>
<proteinExistence type="inferred from homology"/>
<evidence type="ECO:0000256" key="11">
    <source>
        <dbReference type="HAMAP-Rule" id="MF_03152"/>
    </source>
</evidence>
<feature type="compositionally biased region" description="Gly residues" evidence="12">
    <location>
        <begin position="720"/>
        <end position="731"/>
    </location>
</feature>
<keyword evidence="7 11" id="KW-0496">Mitochondrion</keyword>
<evidence type="ECO:0000256" key="2">
    <source>
        <dbReference type="ARBA" id="ARBA00022490"/>
    </source>
</evidence>
<feature type="binding site" evidence="11">
    <location>
        <position position="549"/>
    </location>
    <ligand>
        <name>S-adenosyl-L-methionine</name>
        <dbReference type="ChEBI" id="CHEBI:59789"/>
    </ligand>
</feature>
<evidence type="ECO:0000256" key="5">
    <source>
        <dbReference type="ARBA" id="ARBA00022691"/>
    </source>
</evidence>
<keyword evidence="2 11" id="KW-0963">Cytoplasm</keyword>
<evidence type="ECO:0000256" key="9">
    <source>
        <dbReference type="ARBA" id="ARBA00045951"/>
    </source>
</evidence>
<dbReference type="RefSeq" id="XP_032830091.1">
    <property type="nucleotide sequence ID" value="XM_032974200.1"/>
</dbReference>
<feature type="compositionally biased region" description="Low complexity" evidence="12">
    <location>
        <begin position="45"/>
        <end position="73"/>
    </location>
</feature>
<evidence type="ECO:0000259" key="13">
    <source>
        <dbReference type="PROSITE" id="PS51684"/>
    </source>
</evidence>
<comment type="similarity">
    <text evidence="11">Belongs to the TRM5 / TYW2 family.</text>
</comment>
<reference evidence="15" key="1">
    <citation type="submission" date="2025-08" db="UniProtKB">
        <authorList>
            <consortium name="RefSeq"/>
        </authorList>
    </citation>
    <scope>IDENTIFICATION</scope>
    <source>
        <tissue evidence="15">Sperm</tissue>
    </source>
</reference>
<sequence length="731" mass="73729">MTSPENRPPHLSQVPTGPEVVAFAQMTSLRALGSRAHHLLTRGSTHVAVHPPSSSSSSSTRPASARTSSSATVGAMTQADNRASCPEGAGHFAPPRAVRGMTSLDRAAFSRRVTVPAIVVPAAAVSRLMRLLSALSLRRPGVRRVVDAGVVDATAGTGKSDADDATASANDAGADDGGAAAVGAGAEENRRGDGEGLKYILLDPARTSVGEEPGPTLREALGACGLPLARPAAYTLELAYDNFRAEEVLRAVLPEGREVPAAFSRLGHIAHVNLRQHQLPYRHLIGQVIIDKNPGVTTVVNKVDIIDSTFRNFHMEVLAGDGNLVTQVRENGRTFELDFAQVYWNPRLGTEHARVVSRLRRADVLLDVFAGAGPFAVPAARRGCRVLANDLNPHAARWLLRNLLINKVPGVDVTAGTGAGGAAAEPEGAIPAPRVYNMDGRAFIRGPVRDLLLQLGRAALAVDGGGGGGGIGGDGVSGDGVSGDGVNVAGVGAGDGAGDGGAGVGGDGVSDGIDGVGVGSASASGVTGDGKSLAIGDVGAPPAIHITMNLPALALDFLSEFPGLLADEGGGGAAAAAALAASHRGPTVHLYAFSRSPDPAADVRARAEAALGGAALPAGGLHHVRNVAPGKEMMRFSFALPAALLAGERAATPAAAAPGHGRREEEEEAAAATALAAPRELAGGARGEEGGRDAVAADGGEERRDGGPPPKRARTVDDGSPGGPGGVTTSA</sequence>
<feature type="compositionally biased region" description="Low complexity" evidence="12">
    <location>
        <begin position="670"/>
        <end position="683"/>
    </location>
</feature>
<evidence type="ECO:0000256" key="12">
    <source>
        <dbReference type="SAM" id="MobiDB-lite"/>
    </source>
</evidence>
<keyword evidence="3 11" id="KW-0489">Methyltransferase</keyword>
<dbReference type="PANTHER" id="PTHR23245">
    <property type="entry name" value="TRNA METHYLTRANSFERASE"/>
    <property type="match status" value="1"/>
</dbReference>
<dbReference type="GO" id="GO:0002939">
    <property type="term" value="P:tRNA N1-guanine methylation"/>
    <property type="evidence" value="ECO:0007669"/>
    <property type="project" value="TreeGrafter"/>
</dbReference>
<comment type="subcellular location">
    <subcellularLocation>
        <location evidence="11">Mitochondrion matrix</location>
    </subcellularLocation>
    <subcellularLocation>
        <location evidence="11">Nucleus</location>
    </subcellularLocation>
    <subcellularLocation>
        <location evidence="11">Cytoplasm</location>
    </subcellularLocation>
    <text evidence="11">Predominantly in the mitochondria and in the nucleus.</text>
</comment>
<feature type="region of interest" description="Disordered" evidence="12">
    <location>
        <begin position="154"/>
        <end position="190"/>
    </location>
</feature>
<dbReference type="InterPro" id="IPR056744">
    <property type="entry name" value="TRM5/TYW2-like_N"/>
</dbReference>
<dbReference type="EC" id="2.1.1.228" evidence="11"/>
<dbReference type="GO" id="GO:0005759">
    <property type="term" value="C:mitochondrial matrix"/>
    <property type="evidence" value="ECO:0007669"/>
    <property type="project" value="UniProtKB-SubCell"/>
</dbReference>
<feature type="region of interest" description="Disordered" evidence="12">
    <location>
        <begin position="651"/>
        <end position="731"/>
    </location>
</feature>
<accession>A0AAJ7XD67</accession>
<feature type="compositionally biased region" description="Low complexity" evidence="12">
    <location>
        <begin position="154"/>
        <end position="186"/>
    </location>
</feature>
<comment type="catalytic activity">
    <reaction evidence="10 11">
        <text>guanosine(37) in tRNA + S-adenosyl-L-methionine = N(1)-methylguanosine(37) in tRNA + S-adenosyl-L-homocysteine + H(+)</text>
        <dbReference type="Rhea" id="RHEA:36899"/>
        <dbReference type="Rhea" id="RHEA-COMP:10145"/>
        <dbReference type="Rhea" id="RHEA-COMP:10147"/>
        <dbReference type="ChEBI" id="CHEBI:15378"/>
        <dbReference type="ChEBI" id="CHEBI:57856"/>
        <dbReference type="ChEBI" id="CHEBI:59789"/>
        <dbReference type="ChEBI" id="CHEBI:73542"/>
        <dbReference type="ChEBI" id="CHEBI:74269"/>
        <dbReference type="EC" id="2.1.1.228"/>
    </reaction>
</comment>
<evidence type="ECO:0000313" key="14">
    <source>
        <dbReference type="Proteomes" id="UP001318040"/>
    </source>
</evidence>
<evidence type="ECO:0000256" key="3">
    <source>
        <dbReference type="ARBA" id="ARBA00022603"/>
    </source>
</evidence>
<dbReference type="Pfam" id="PF02475">
    <property type="entry name" value="TRM5-TYW2_MTfase"/>
    <property type="match status" value="1"/>
</dbReference>
<feature type="binding site" evidence="11">
    <location>
        <begin position="439"/>
        <end position="440"/>
    </location>
    <ligand>
        <name>S-adenosyl-L-methionine</name>
        <dbReference type="ChEBI" id="CHEBI:59789"/>
    </ligand>
</feature>
<dbReference type="Gene3D" id="3.40.50.150">
    <property type="entry name" value="Vaccinia Virus protein VP39"/>
    <property type="match status" value="1"/>
</dbReference>
<feature type="domain" description="SAM-dependent methyltransferase TRM5/TYW2-type" evidence="13">
    <location>
        <begin position="263"/>
        <end position="642"/>
    </location>
</feature>
<dbReference type="GO" id="GO:0052906">
    <property type="term" value="F:tRNA (guanine(37)-N1)-methyltransferase activity"/>
    <property type="evidence" value="ECO:0007669"/>
    <property type="project" value="UniProtKB-UniRule"/>
</dbReference>
<evidence type="ECO:0000256" key="1">
    <source>
        <dbReference type="ARBA" id="ARBA00009775"/>
    </source>
</evidence>
<dbReference type="GO" id="GO:0005634">
    <property type="term" value="C:nucleus"/>
    <property type="evidence" value="ECO:0007669"/>
    <property type="project" value="UniProtKB-SubCell"/>
</dbReference>